<evidence type="ECO:0000256" key="7">
    <source>
        <dbReference type="ARBA" id="ARBA00022737"/>
    </source>
</evidence>
<dbReference type="GO" id="GO:0005634">
    <property type="term" value="C:nucleus"/>
    <property type="evidence" value="ECO:0007669"/>
    <property type="project" value="UniProtKB-SubCell"/>
</dbReference>
<dbReference type="GO" id="GO:0042393">
    <property type="term" value="F:histone binding"/>
    <property type="evidence" value="ECO:0007669"/>
    <property type="project" value="InterPro"/>
</dbReference>
<dbReference type="GO" id="GO:0006281">
    <property type="term" value="P:DNA repair"/>
    <property type="evidence" value="ECO:0007669"/>
    <property type="project" value="InterPro"/>
</dbReference>
<dbReference type="Proteomes" id="UP000189911">
    <property type="component" value="Chromosome H"/>
</dbReference>
<keyword evidence="10 14" id="KW-0804">Transcription</keyword>
<dbReference type="GO" id="GO:0140956">
    <property type="term" value="F:histone H3K79 trimethyltransferase activity"/>
    <property type="evidence" value="ECO:0007669"/>
    <property type="project" value="UniProtKB-EC"/>
</dbReference>
<feature type="binding site" evidence="15">
    <location>
        <begin position="513"/>
        <end position="514"/>
    </location>
    <ligand>
        <name>S-adenosyl-L-methionine</name>
        <dbReference type="ChEBI" id="CHEBI:59789"/>
    </ligand>
</feature>
<feature type="compositionally biased region" description="Basic residues" evidence="16">
    <location>
        <begin position="200"/>
        <end position="211"/>
    </location>
</feature>
<dbReference type="PIRSF" id="PIRSF017570">
    <property type="entry name" value="Histone_H3-K79_MeTrfase"/>
    <property type="match status" value="1"/>
</dbReference>
<dbReference type="Gene3D" id="1.10.260.170">
    <property type="match status" value="1"/>
</dbReference>
<evidence type="ECO:0000313" key="19">
    <source>
        <dbReference type="Proteomes" id="UP000189911"/>
    </source>
</evidence>
<feature type="binding site" evidence="15">
    <location>
        <position position="476"/>
    </location>
    <ligand>
        <name>S-adenosyl-L-methionine</name>
        <dbReference type="ChEBI" id="CHEBI:59789"/>
    </ligand>
</feature>
<evidence type="ECO:0000313" key="18">
    <source>
        <dbReference type="EMBL" id="SCV05661.1"/>
    </source>
</evidence>
<comment type="function">
    <text evidence="14">Histone methyltransferase that specifically trimethylates histone H3 to form H3K79me3. This methylation is required for telomere silencing and for the pachytene checkpoint during the meiotic cell cycle by allowing the recruitment of RAD9 to double strand breaks. Nucleosomes are preferred as substrate compared to free histone.</text>
</comment>
<dbReference type="PANTHER" id="PTHR21451">
    <property type="entry name" value="HISTONE H3 METHYLTRANSFERASE"/>
    <property type="match status" value="1"/>
</dbReference>
<dbReference type="InterPro" id="IPR029063">
    <property type="entry name" value="SAM-dependent_MTases_sf"/>
</dbReference>
<dbReference type="GO" id="GO:0031509">
    <property type="term" value="P:subtelomeric heterochromatin formation"/>
    <property type="evidence" value="ECO:0007669"/>
    <property type="project" value="InterPro"/>
</dbReference>
<keyword evidence="19" id="KW-1185">Reference proteome</keyword>
<evidence type="ECO:0000256" key="10">
    <source>
        <dbReference type="ARBA" id="ARBA00023163"/>
    </source>
</evidence>
<proteinExistence type="inferred from homology"/>
<evidence type="ECO:0000259" key="17">
    <source>
        <dbReference type="PROSITE" id="PS51569"/>
    </source>
</evidence>
<evidence type="ECO:0000256" key="14">
    <source>
        <dbReference type="PIRNR" id="PIRNR017570"/>
    </source>
</evidence>
<dbReference type="Pfam" id="PF08123">
    <property type="entry name" value="DOT1"/>
    <property type="match status" value="1"/>
</dbReference>
<dbReference type="GO" id="GO:0000786">
    <property type="term" value="C:nucleosome"/>
    <property type="evidence" value="ECO:0007669"/>
    <property type="project" value="InterPro"/>
</dbReference>
<keyword evidence="4 14" id="KW-0489">Methyltransferase</keyword>
<dbReference type="PANTHER" id="PTHR21451:SF0">
    <property type="entry name" value="HISTONE-LYSINE N-METHYLTRANSFERASE, H3 LYSINE-79 SPECIFIC"/>
    <property type="match status" value="1"/>
</dbReference>
<dbReference type="GO" id="GO:0000781">
    <property type="term" value="C:chromosome, telomeric region"/>
    <property type="evidence" value="ECO:0007669"/>
    <property type="project" value="GOC"/>
</dbReference>
<dbReference type="FunFam" id="3.40.50.150:FF:000033">
    <property type="entry name" value="Histone-lysine N-methyltransferase, H3 lysine-79 specific"/>
    <property type="match status" value="1"/>
</dbReference>
<dbReference type="EC" id="2.1.1.360" evidence="2 14"/>
<keyword evidence="7" id="KW-0677">Repeat</keyword>
<dbReference type="InterPro" id="IPR021162">
    <property type="entry name" value="Dot1"/>
</dbReference>
<evidence type="ECO:0000256" key="8">
    <source>
        <dbReference type="ARBA" id="ARBA00022853"/>
    </source>
</evidence>
<evidence type="ECO:0000256" key="9">
    <source>
        <dbReference type="ARBA" id="ARBA00023015"/>
    </source>
</evidence>
<dbReference type="SUPFAM" id="SSF53335">
    <property type="entry name" value="S-adenosyl-L-methionine-dependent methyltransferases"/>
    <property type="match status" value="1"/>
</dbReference>
<dbReference type="AlphaFoldDB" id="A0A1G4KMD2"/>
<keyword evidence="5 14" id="KW-0808">Transferase</keyword>
<evidence type="ECO:0000256" key="2">
    <source>
        <dbReference type="ARBA" id="ARBA00012190"/>
    </source>
</evidence>
<evidence type="ECO:0000256" key="15">
    <source>
        <dbReference type="PIRSR" id="PIRSR017570-1"/>
    </source>
</evidence>
<comment type="subcellular location">
    <subcellularLocation>
        <location evidence="1 14">Nucleus</location>
    </subcellularLocation>
</comment>
<dbReference type="InterPro" id="IPR030445">
    <property type="entry name" value="H3-K79_meTrfase"/>
</dbReference>
<keyword evidence="8 14" id="KW-0156">Chromatin regulator</keyword>
<evidence type="ECO:0000256" key="11">
    <source>
        <dbReference type="ARBA" id="ARBA00023242"/>
    </source>
</evidence>
<keyword evidence="11 14" id="KW-0539">Nucleus</keyword>
<gene>
    <name evidence="18" type="ORF">LANO_0H12398G</name>
</gene>
<feature type="domain" description="DOT1" evidence="17">
    <location>
        <begin position="309"/>
        <end position="622"/>
    </location>
</feature>
<comment type="similarity">
    <text evidence="14">Belongs to the class I-like SAM-binding methyltransferase superfamily. DOT1 family.</text>
</comment>
<feature type="region of interest" description="Disordered" evidence="16">
    <location>
        <begin position="170"/>
        <end position="240"/>
    </location>
</feature>
<evidence type="ECO:0000256" key="12">
    <source>
        <dbReference type="ARBA" id="ARBA00029821"/>
    </source>
</evidence>
<dbReference type="GO" id="GO:0000077">
    <property type="term" value="P:DNA damage checkpoint signaling"/>
    <property type="evidence" value="ECO:0007669"/>
    <property type="project" value="InterPro"/>
</dbReference>
<dbReference type="PROSITE" id="PS51569">
    <property type="entry name" value="DOT1"/>
    <property type="match status" value="1"/>
</dbReference>
<evidence type="ECO:0000256" key="4">
    <source>
        <dbReference type="ARBA" id="ARBA00022603"/>
    </source>
</evidence>
<sequence>MSMLMLHVNKLEPSNLDHPKNNKTSATVVVILQMAYESISAAESLMSEASRSSTAETSSKSDDDGIVTKKKARVNKSLLSLLNDACRYSAYDEFSMPDAFLRRKGRRAATIKQETSFSKTNKKANGTIEKVAETQVVVKARLAKKTNTAGTKKKSKDVIGSIKVRKPRRNISRVGYAENSDEEEDNKTPDLNSKVPKASKLPKGKIRKSRSPRISNTKELQKDQITNQIRPGSKQAKTRHPESFVSNWDFHFTRMPYSFNLPGPDASDKFTEELVHSCKINRSKSVQKSVVKLQYILYPTYQEEFVVDFKADSSRYNSMSEIGRIIEFTSLVYLPPKYLPRMQSRVIKPLNKAFDEELQEQFIRIIEIYNDFIKNIPQQEVVEQLKSLDKIPTSLLHSILHMVYVRTIHPKAGSLRKYQAFSNNVYGELLPQFLTTAYEQCNLGTDHIFMDLGSGVGNCVFQAALEFGCQLSFGCELMPHASTLTEAQERELRNRCRLYGFNLGPTQFSLRQSFVDNPAVQGLLPKCDVLLINNFIFDAKLNELVRKLIQPLKVGCKIISLKSLRPCGYTIDYDNADNILNRLKVERFDLMEDSVSWTHRGGEYYISTVQEEIDEMIFTTHSKGRTRARRIVKYTK</sequence>
<comment type="catalytic activity">
    <reaction evidence="13 14">
        <text>L-lysyl(79)-[histone H3] + 3 S-adenosyl-L-methionine = N(6),N(6),N(6)-trimethyl-L-lysyl(79)-[histone H3] + 3 S-adenosyl-L-homocysteine + 3 H(+)</text>
        <dbReference type="Rhea" id="RHEA:60328"/>
        <dbReference type="Rhea" id="RHEA-COMP:15549"/>
        <dbReference type="Rhea" id="RHEA-COMP:15552"/>
        <dbReference type="ChEBI" id="CHEBI:15378"/>
        <dbReference type="ChEBI" id="CHEBI:29969"/>
        <dbReference type="ChEBI" id="CHEBI:57856"/>
        <dbReference type="ChEBI" id="CHEBI:59789"/>
        <dbReference type="ChEBI" id="CHEBI:61961"/>
        <dbReference type="EC" id="2.1.1.360"/>
    </reaction>
</comment>
<organism evidence="18 19">
    <name type="scientific">Lachancea nothofagi CBS 11611</name>
    <dbReference type="NCBI Taxonomy" id="1266666"/>
    <lineage>
        <taxon>Eukaryota</taxon>
        <taxon>Fungi</taxon>
        <taxon>Dikarya</taxon>
        <taxon>Ascomycota</taxon>
        <taxon>Saccharomycotina</taxon>
        <taxon>Saccharomycetes</taxon>
        <taxon>Saccharomycetales</taxon>
        <taxon>Saccharomycetaceae</taxon>
        <taxon>Lachancea</taxon>
    </lineage>
</organism>
<keyword evidence="9 14" id="KW-0805">Transcription regulation</keyword>
<dbReference type="EMBL" id="LT598447">
    <property type="protein sequence ID" value="SCV05661.1"/>
    <property type="molecule type" value="Genomic_DNA"/>
</dbReference>
<name>A0A1G4KMD2_9SACH</name>
<evidence type="ECO:0000256" key="6">
    <source>
        <dbReference type="ARBA" id="ARBA00022691"/>
    </source>
</evidence>
<reference evidence="19" key="1">
    <citation type="submission" date="2016-03" db="EMBL/GenBank/DDBJ databases">
        <authorList>
            <person name="Devillers Hugo."/>
        </authorList>
    </citation>
    <scope>NUCLEOTIDE SEQUENCE [LARGE SCALE GENOMIC DNA]</scope>
</reference>
<feature type="binding site" evidence="15">
    <location>
        <begin position="426"/>
        <end position="429"/>
    </location>
    <ligand>
        <name>S-adenosyl-L-methionine</name>
        <dbReference type="ChEBI" id="CHEBI:59789"/>
    </ligand>
</feature>
<dbReference type="OrthoDB" id="443402at2759"/>
<keyword evidence="6 14" id="KW-0949">S-adenosyl-L-methionine</keyword>
<feature type="binding site" evidence="15">
    <location>
        <begin position="449"/>
        <end position="458"/>
    </location>
    <ligand>
        <name>S-adenosyl-L-methionine</name>
        <dbReference type="ChEBI" id="CHEBI:59789"/>
    </ligand>
</feature>
<dbReference type="InterPro" id="IPR025789">
    <property type="entry name" value="DOT1_dom"/>
</dbReference>
<accession>A0A1G4KMD2</accession>
<feature type="compositionally biased region" description="Polar residues" evidence="16">
    <location>
        <begin position="212"/>
        <end position="230"/>
    </location>
</feature>
<protein>
    <recommendedName>
        <fullName evidence="3 14">Histone-lysine N-methyltransferase, H3 lysine-79 specific</fullName>
        <ecNumber evidence="2 14">2.1.1.360</ecNumber>
    </recommendedName>
    <alternativeName>
        <fullName evidence="12 14">Histone H3-K79 methyltransferase</fullName>
    </alternativeName>
</protein>
<evidence type="ECO:0000256" key="1">
    <source>
        <dbReference type="ARBA" id="ARBA00004123"/>
    </source>
</evidence>
<evidence type="ECO:0000256" key="13">
    <source>
        <dbReference type="ARBA" id="ARBA00047770"/>
    </source>
</evidence>
<dbReference type="GO" id="GO:0032259">
    <property type="term" value="P:methylation"/>
    <property type="evidence" value="ECO:0007669"/>
    <property type="project" value="UniProtKB-KW"/>
</dbReference>
<evidence type="ECO:0000256" key="16">
    <source>
        <dbReference type="SAM" id="MobiDB-lite"/>
    </source>
</evidence>
<evidence type="ECO:0000256" key="3">
    <source>
        <dbReference type="ARBA" id="ARBA00020987"/>
    </source>
</evidence>
<evidence type="ECO:0000256" key="5">
    <source>
        <dbReference type="ARBA" id="ARBA00022679"/>
    </source>
</evidence>
<dbReference type="Gene3D" id="3.40.50.150">
    <property type="entry name" value="Vaccinia Virus protein VP39"/>
    <property type="match status" value="1"/>
</dbReference>